<dbReference type="GO" id="GO:0005811">
    <property type="term" value="C:lipid droplet"/>
    <property type="evidence" value="ECO:0007669"/>
    <property type="project" value="InterPro"/>
</dbReference>
<comment type="similarity">
    <text evidence="2">Belongs to the terpene cyclase/mutase family.</text>
</comment>
<evidence type="ECO:0000256" key="2">
    <source>
        <dbReference type="ARBA" id="ARBA00009755"/>
    </source>
</evidence>
<evidence type="ECO:0000256" key="4">
    <source>
        <dbReference type="ARBA" id="ARBA00023235"/>
    </source>
</evidence>
<feature type="domain" description="Squalene cyclase N-terminal" evidence="6">
    <location>
        <begin position="43"/>
        <end position="329"/>
    </location>
</feature>
<dbReference type="Pfam" id="PF13249">
    <property type="entry name" value="SQHop_cyclase_N"/>
    <property type="match status" value="1"/>
</dbReference>
<dbReference type="Gene3D" id="1.50.10.20">
    <property type="match status" value="2"/>
</dbReference>
<dbReference type="STRING" id="52442.SAMN05421880_104102"/>
<evidence type="ECO:0000313" key="7">
    <source>
        <dbReference type="EMBL" id="SFM02841.1"/>
    </source>
</evidence>
<dbReference type="InterPro" id="IPR032697">
    <property type="entry name" value="SQ_cyclase_N"/>
</dbReference>
<protein>
    <submittedName>
        <fullName evidence="7">Squalene-hopene/tetraprenyl-beta-curcumene cyclase</fullName>
    </submittedName>
</protein>
<dbReference type="UniPathway" id="UPA00337"/>
<keyword evidence="3" id="KW-0677">Repeat</keyword>
<evidence type="ECO:0000313" key="8">
    <source>
        <dbReference type="Proteomes" id="UP000199561"/>
    </source>
</evidence>
<sequence>MSRMSQQISNFINIKKSAFVNQWLKTSSAIASEVDKSKLDHSISDARNALLALQKKDGHWCFPLEADCTIPAEYILMMHFMDEVDVVLENKLARFIRDQQDMRHGGWPLYYGGAFDLSCSVKSYYALKLVGDSPDAAHMVRARSAILSHGGAARANVFTRLLLAMYRQIPWRGVPFVPAEIILFPKWFPFHLRKVAYWSRTVMIPLSILCSLKAKAVNPRDVHISELFTVPPEKERNYFPVRTSLNRILLYLERIGSWLEPLIPSFVRKLALRRAEQWMVERLNGECGLGAIFPAMVNAYEALALLGYDYDHPYRKQCRLALQGLLVDEGERAWCQPCTSPVWDTVLTCLALQEDREADQRPVLKALDWLIPNQILDEPGDWRAARPDLPGGGWAFQYANPHYPDLDDTAAAAWALHQGDADTYRHSLTRAANWLAGMQSTNGGFAAFDIDNTHYYLNEIPFADHGALLDPPSSDVTARCTGFLAIHGDQQHQEAIKRGLDYLFSEQEANGAWFGRWGSNYIYGTWSVLEAMRLVNIDKNHMAIRRAVHWLKSVQRDDGGWGETNDSYFDPQRAGQFEVSTSFQTAWALLGLMAAGEAESPAVERGINYLLKTQRTDGLWAEPWFTAPGFPRVFYLKYHGYSKYFPVWALIRYRTLSERKVA</sequence>
<accession>A0A1I4MHX0</accession>
<dbReference type="InterPro" id="IPR008930">
    <property type="entry name" value="Terpenoid_cyclase/PrenylTrfase"/>
</dbReference>
<reference evidence="7 8" key="1">
    <citation type="submission" date="2016-10" db="EMBL/GenBank/DDBJ databases">
        <authorList>
            <person name="de Groot N.N."/>
        </authorList>
    </citation>
    <scope>NUCLEOTIDE SEQUENCE [LARGE SCALE GENOMIC DNA]</scope>
    <source>
        <strain evidence="7 8">Nm146</strain>
    </source>
</reference>
<gene>
    <name evidence="7" type="ORF">SAMN05421880_104102</name>
</gene>
<dbReference type="Pfam" id="PF13243">
    <property type="entry name" value="SQHop_cyclase_C"/>
    <property type="match status" value="1"/>
</dbReference>
<dbReference type="NCBIfam" id="TIGR01787">
    <property type="entry name" value="squalene_cyclas"/>
    <property type="match status" value="1"/>
</dbReference>
<dbReference type="GO" id="GO:0016866">
    <property type="term" value="F:intramolecular transferase activity"/>
    <property type="evidence" value="ECO:0007669"/>
    <property type="project" value="InterPro"/>
</dbReference>
<dbReference type="NCBIfam" id="TIGR01507">
    <property type="entry name" value="hopene_cyclase"/>
    <property type="match status" value="1"/>
</dbReference>
<keyword evidence="8" id="KW-1185">Reference proteome</keyword>
<feature type="domain" description="Squalene cyclase C-terminal" evidence="5">
    <location>
        <begin position="340"/>
        <end position="654"/>
    </location>
</feature>
<dbReference type="CDD" id="cd02892">
    <property type="entry name" value="SQCY_1"/>
    <property type="match status" value="1"/>
</dbReference>
<keyword evidence="4" id="KW-0413">Isomerase</keyword>
<dbReference type="PANTHER" id="PTHR11764">
    <property type="entry name" value="TERPENE CYCLASE/MUTASE FAMILY MEMBER"/>
    <property type="match status" value="1"/>
</dbReference>
<dbReference type="GO" id="GO:0016104">
    <property type="term" value="P:triterpenoid biosynthetic process"/>
    <property type="evidence" value="ECO:0007669"/>
    <property type="project" value="InterPro"/>
</dbReference>
<dbReference type="InterPro" id="IPR006400">
    <property type="entry name" value="Hopene-cyclase"/>
</dbReference>
<evidence type="ECO:0000256" key="1">
    <source>
        <dbReference type="ARBA" id="ARBA00004999"/>
    </source>
</evidence>
<dbReference type="EMBL" id="FOUF01000004">
    <property type="protein sequence ID" value="SFM02841.1"/>
    <property type="molecule type" value="Genomic_DNA"/>
</dbReference>
<evidence type="ECO:0000259" key="5">
    <source>
        <dbReference type="Pfam" id="PF13243"/>
    </source>
</evidence>
<dbReference type="SFLD" id="SFLDG01016">
    <property type="entry name" value="Prenyltransferase_Like_2"/>
    <property type="match status" value="1"/>
</dbReference>
<dbReference type="SUPFAM" id="SSF48239">
    <property type="entry name" value="Terpenoid cyclases/Protein prenyltransferases"/>
    <property type="match status" value="2"/>
</dbReference>
<name>A0A1I4MHX0_9PROT</name>
<dbReference type="PANTHER" id="PTHR11764:SF20">
    <property type="entry name" value="LANOSTEROL SYNTHASE"/>
    <property type="match status" value="1"/>
</dbReference>
<proteinExistence type="inferred from homology"/>
<organism evidence="7 8">
    <name type="scientific">Nitrosomonas nitrosa</name>
    <dbReference type="NCBI Taxonomy" id="52442"/>
    <lineage>
        <taxon>Bacteria</taxon>
        <taxon>Pseudomonadati</taxon>
        <taxon>Pseudomonadota</taxon>
        <taxon>Betaproteobacteria</taxon>
        <taxon>Nitrosomonadales</taxon>
        <taxon>Nitrosomonadaceae</taxon>
        <taxon>Nitrosomonas</taxon>
    </lineage>
</organism>
<comment type="pathway">
    <text evidence="1">Secondary metabolite biosynthesis; hopanoid biosynthesis.</text>
</comment>
<dbReference type="InterPro" id="IPR018333">
    <property type="entry name" value="Squalene_cyclase"/>
</dbReference>
<dbReference type="InterPro" id="IPR032696">
    <property type="entry name" value="SQ_cyclase_C"/>
</dbReference>
<evidence type="ECO:0000259" key="6">
    <source>
        <dbReference type="Pfam" id="PF13249"/>
    </source>
</evidence>
<dbReference type="AlphaFoldDB" id="A0A1I4MHX0"/>
<dbReference type="Proteomes" id="UP000199561">
    <property type="component" value="Unassembled WGS sequence"/>
</dbReference>
<evidence type="ECO:0000256" key="3">
    <source>
        <dbReference type="ARBA" id="ARBA00022737"/>
    </source>
</evidence>